<evidence type="ECO:0000313" key="5">
    <source>
        <dbReference type="EMBL" id="KAG0471499.1"/>
    </source>
</evidence>
<dbReference type="EMBL" id="JADCNM010000008">
    <property type="protein sequence ID" value="KAG0471499.1"/>
    <property type="molecule type" value="Genomic_DNA"/>
</dbReference>
<dbReference type="PANTHER" id="PTHR13102">
    <property type="entry name" value="NUCLEOLAR PROTEIN 9"/>
    <property type="match status" value="1"/>
</dbReference>
<dbReference type="GO" id="GO:0000056">
    <property type="term" value="P:ribosomal small subunit export from nucleus"/>
    <property type="evidence" value="ECO:0007669"/>
    <property type="project" value="TreeGrafter"/>
</dbReference>
<proteinExistence type="predicted"/>
<dbReference type="Proteomes" id="UP000636800">
    <property type="component" value="Unassembled WGS sequence"/>
</dbReference>
<protein>
    <submittedName>
        <fullName evidence="5">Uncharacterized protein</fullName>
    </submittedName>
</protein>
<dbReference type="Gene3D" id="1.25.10.10">
    <property type="entry name" value="Leucine-rich Repeat Variant"/>
    <property type="match status" value="1"/>
</dbReference>
<dbReference type="GO" id="GO:0030688">
    <property type="term" value="C:preribosome, small subunit precursor"/>
    <property type="evidence" value="ECO:0007669"/>
    <property type="project" value="TreeGrafter"/>
</dbReference>
<reference evidence="6 7" key="1">
    <citation type="journal article" date="2020" name="Nat. Food">
        <title>A phased Vanilla planifolia genome enables genetic improvement of flavour and production.</title>
        <authorList>
            <person name="Hasing T."/>
            <person name="Tang H."/>
            <person name="Brym M."/>
            <person name="Khazi F."/>
            <person name="Huang T."/>
            <person name="Chambers A.H."/>
        </authorList>
    </citation>
    <scope>NUCLEOTIDE SEQUENCE [LARGE SCALE GENOMIC DNA]</scope>
    <source>
        <tissue evidence="5">Leaf</tissue>
    </source>
</reference>
<feature type="region of interest" description="Disordered" evidence="3">
    <location>
        <begin position="184"/>
        <end position="284"/>
    </location>
</feature>
<dbReference type="GO" id="GO:0000447">
    <property type="term" value="P:endonucleolytic cleavage in ITS1 to separate SSU-rRNA from 5.8S rRNA and LSU-rRNA from tricistronic rRNA transcript (SSU-rRNA, 5.8S rRNA, LSU-rRNA)"/>
    <property type="evidence" value="ECO:0007669"/>
    <property type="project" value="TreeGrafter"/>
</dbReference>
<dbReference type="AlphaFoldDB" id="A0A835QFE3"/>
<evidence type="ECO:0000256" key="2">
    <source>
        <dbReference type="ARBA" id="ARBA00022845"/>
    </source>
</evidence>
<keyword evidence="1" id="KW-0677">Repeat</keyword>
<dbReference type="InterPro" id="IPR040000">
    <property type="entry name" value="NOP9"/>
</dbReference>
<dbReference type="GO" id="GO:0003723">
    <property type="term" value="F:RNA binding"/>
    <property type="evidence" value="ECO:0007669"/>
    <property type="project" value="InterPro"/>
</dbReference>
<dbReference type="InterPro" id="IPR016024">
    <property type="entry name" value="ARM-type_fold"/>
</dbReference>
<dbReference type="PANTHER" id="PTHR13102:SF0">
    <property type="entry name" value="NUCLEOLAR PROTEIN 9"/>
    <property type="match status" value="1"/>
</dbReference>
<name>A0A835QFE3_VANPL</name>
<dbReference type="Pfam" id="PF22493">
    <property type="entry name" value="PUF_NOP9"/>
    <property type="match status" value="1"/>
</dbReference>
<accession>A0A835QFE3</accession>
<keyword evidence="2" id="KW-0810">Translation regulation</keyword>
<dbReference type="GO" id="GO:0000480">
    <property type="term" value="P:endonucleolytic cleavage in 5'-ETS of tricistronic rRNA transcript (SSU-rRNA, 5.8S rRNA, LSU-rRNA)"/>
    <property type="evidence" value="ECO:0007669"/>
    <property type="project" value="TreeGrafter"/>
</dbReference>
<organism evidence="5 7">
    <name type="scientific">Vanilla planifolia</name>
    <name type="common">Vanilla</name>
    <dbReference type="NCBI Taxonomy" id="51239"/>
    <lineage>
        <taxon>Eukaryota</taxon>
        <taxon>Viridiplantae</taxon>
        <taxon>Streptophyta</taxon>
        <taxon>Embryophyta</taxon>
        <taxon>Tracheophyta</taxon>
        <taxon>Spermatophyta</taxon>
        <taxon>Magnoliopsida</taxon>
        <taxon>Liliopsida</taxon>
        <taxon>Asparagales</taxon>
        <taxon>Orchidaceae</taxon>
        <taxon>Vanilloideae</taxon>
        <taxon>Vanilleae</taxon>
        <taxon>Vanilla</taxon>
    </lineage>
</organism>
<gene>
    <name evidence="5" type="ORF">HPP92_016045</name>
    <name evidence="4" type="ORF">HPP92_016647</name>
</gene>
<dbReference type="GO" id="GO:0006417">
    <property type="term" value="P:regulation of translation"/>
    <property type="evidence" value="ECO:0007669"/>
    <property type="project" value="UniProtKB-KW"/>
</dbReference>
<dbReference type="InterPro" id="IPR011989">
    <property type="entry name" value="ARM-like"/>
</dbReference>
<evidence type="ECO:0000313" key="4">
    <source>
        <dbReference type="EMBL" id="KAG0469947.1"/>
    </source>
</evidence>
<dbReference type="Proteomes" id="UP000639772">
    <property type="component" value="Unassembled WGS sequence"/>
</dbReference>
<keyword evidence="6" id="KW-1185">Reference proteome</keyword>
<dbReference type="SUPFAM" id="SSF48371">
    <property type="entry name" value="ARM repeat"/>
    <property type="match status" value="1"/>
</dbReference>
<evidence type="ECO:0000256" key="1">
    <source>
        <dbReference type="ARBA" id="ARBA00022737"/>
    </source>
</evidence>
<dbReference type="GO" id="GO:0000472">
    <property type="term" value="P:endonucleolytic cleavage to generate mature 5'-end of SSU-rRNA from (SSU-rRNA, 5.8S rRNA, LSU-rRNA)"/>
    <property type="evidence" value="ECO:0007669"/>
    <property type="project" value="TreeGrafter"/>
</dbReference>
<dbReference type="InterPro" id="IPR001313">
    <property type="entry name" value="Pumilio_RNA-bd_rpt"/>
</dbReference>
<evidence type="ECO:0000313" key="6">
    <source>
        <dbReference type="Proteomes" id="UP000636800"/>
    </source>
</evidence>
<sequence>MPRYIVPHLLFLDNYFREKAHWKWSMGDKMHVLGCLMLQNIFKISSNLIKPFVESITTMEADHIIETAKDVRGSHVLEAFLCSDVSSMQKHEVISKLLGHFGELSLQPSGSFTVEKSFTASNNDMRVTIASELVEVRTELSKIKHGPYLLRKLDIEGFARNPDQWKSRQASKAAAYRDFVKDFGSNDQPASAPDSLQKFSKKKREKQDKWVGAGDFASESSSNPASVTSGKLRFLSSSGKPSHHFQMSSNSSASKENKLSFIRNLSGNKPAVKSDKKRSPASELAELAAKSKLSQGDVRMLFDAKTLSDKKWHGTTFLKKRKR</sequence>
<comment type="caution">
    <text evidence="5">The sequence shown here is derived from an EMBL/GenBank/DDBJ whole genome shotgun (WGS) entry which is preliminary data.</text>
</comment>
<dbReference type="EMBL" id="JADCNL010000008">
    <property type="protein sequence ID" value="KAG0469947.1"/>
    <property type="molecule type" value="Genomic_DNA"/>
</dbReference>
<dbReference type="GO" id="GO:0005730">
    <property type="term" value="C:nucleolus"/>
    <property type="evidence" value="ECO:0007669"/>
    <property type="project" value="TreeGrafter"/>
</dbReference>
<dbReference type="GO" id="GO:0030686">
    <property type="term" value="C:90S preribosome"/>
    <property type="evidence" value="ECO:0007669"/>
    <property type="project" value="TreeGrafter"/>
</dbReference>
<feature type="compositionally biased region" description="Polar residues" evidence="3">
    <location>
        <begin position="218"/>
        <end position="254"/>
    </location>
</feature>
<dbReference type="OrthoDB" id="1745555at2759"/>
<evidence type="ECO:0000256" key="3">
    <source>
        <dbReference type="SAM" id="MobiDB-lite"/>
    </source>
</evidence>
<evidence type="ECO:0000313" key="7">
    <source>
        <dbReference type="Proteomes" id="UP000639772"/>
    </source>
</evidence>